<dbReference type="Proteomes" id="UP000245946">
    <property type="component" value="Unassembled WGS sequence"/>
</dbReference>
<dbReference type="SUPFAM" id="SSF118310">
    <property type="entry name" value="AN1-like Zinc finger"/>
    <property type="match status" value="2"/>
</dbReference>
<dbReference type="GO" id="GO:0005737">
    <property type="term" value="C:cytoplasm"/>
    <property type="evidence" value="ECO:0007669"/>
    <property type="project" value="TreeGrafter"/>
</dbReference>
<keyword evidence="1" id="KW-0479">Metal-binding</keyword>
<organism evidence="7 8">
    <name type="scientific">Tilletiopsis washingtonensis</name>
    <dbReference type="NCBI Taxonomy" id="58919"/>
    <lineage>
        <taxon>Eukaryota</taxon>
        <taxon>Fungi</taxon>
        <taxon>Dikarya</taxon>
        <taxon>Basidiomycota</taxon>
        <taxon>Ustilaginomycotina</taxon>
        <taxon>Exobasidiomycetes</taxon>
        <taxon>Entylomatales</taxon>
        <taxon>Entylomatales incertae sedis</taxon>
        <taxon>Tilletiopsis</taxon>
    </lineage>
</organism>
<dbReference type="PANTHER" id="PTHR14677:SF40">
    <property type="entry name" value="CDC48-ASSOCIATED UBIQUITIN-LIKE_ZINC FINGER PROTEIN 1"/>
    <property type="match status" value="1"/>
</dbReference>
<dbReference type="OrthoDB" id="431929at2759"/>
<protein>
    <recommendedName>
        <fullName evidence="6">AN1-type domain-containing protein</fullName>
    </recommendedName>
</protein>
<feature type="compositionally biased region" description="Low complexity" evidence="5">
    <location>
        <begin position="182"/>
        <end position="203"/>
    </location>
</feature>
<feature type="region of interest" description="Disordered" evidence="5">
    <location>
        <begin position="174"/>
        <end position="203"/>
    </location>
</feature>
<keyword evidence="3" id="KW-0862">Zinc</keyword>
<evidence type="ECO:0000256" key="4">
    <source>
        <dbReference type="PROSITE-ProRule" id="PRU00449"/>
    </source>
</evidence>
<evidence type="ECO:0000256" key="5">
    <source>
        <dbReference type="SAM" id="MobiDB-lite"/>
    </source>
</evidence>
<dbReference type="EMBL" id="KZ819289">
    <property type="protein sequence ID" value="PWN99231.1"/>
    <property type="molecule type" value="Genomic_DNA"/>
</dbReference>
<dbReference type="AlphaFoldDB" id="A0A316ZCG3"/>
<evidence type="ECO:0000313" key="7">
    <source>
        <dbReference type="EMBL" id="PWN99231.1"/>
    </source>
</evidence>
<gene>
    <name evidence="7" type="ORF">FA09DRAFT_329158</name>
</gene>
<evidence type="ECO:0000256" key="2">
    <source>
        <dbReference type="ARBA" id="ARBA00022771"/>
    </source>
</evidence>
<accession>A0A316ZCG3</accession>
<keyword evidence="8" id="KW-1185">Reference proteome</keyword>
<feature type="domain" description="AN1-type" evidence="6">
    <location>
        <begin position="19"/>
        <end position="67"/>
    </location>
</feature>
<dbReference type="Pfam" id="PF01428">
    <property type="entry name" value="zf-AN1"/>
    <property type="match status" value="2"/>
</dbReference>
<reference evidence="7 8" key="1">
    <citation type="journal article" date="2018" name="Mol. Biol. Evol.">
        <title>Broad Genomic Sampling Reveals a Smut Pathogenic Ancestry of the Fungal Clade Ustilaginomycotina.</title>
        <authorList>
            <person name="Kijpornyongpan T."/>
            <person name="Mondo S.J."/>
            <person name="Barry K."/>
            <person name="Sandor L."/>
            <person name="Lee J."/>
            <person name="Lipzen A."/>
            <person name="Pangilinan J."/>
            <person name="LaButti K."/>
            <person name="Hainaut M."/>
            <person name="Henrissat B."/>
            <person name="Grigoriev I.V."/>
            <person name="Spatafora J.W."/>
            <person name="Aime M.C."/>
        </authorList>
    </citation>
    <scope>NUCLEOTIDE SEQUENCE [LARGE SCALE GENOMIC DNA]</scope>
    <source>
        <strain evidence="7 8">MCA 4186</strain>
    </source>
</reference>
<evidence type="ECO:0000256" key="3">
    <source>
        <dbReference type="ARBA" id="ARBA00022833"/>
    </source>
</evidence>
<feature type="domain" description="AN1-type" evidence="6">
    <location>
        <begin position="110"/>
        <end position="158"/>
    </location>
</feature>
<sequence>MAASSSSSAAAGPTDASLLFLGQQCALAACRQNDFLPLRCPFCTRHFCASHARADEHACAHADDADVRRPTCGRCGRAMKWQRGEAVQETVRRHLAGGPASECARGEQQAPKAEVCHCRGCTKRLVVKITCPACHHNFCPSHRAPQSHTCAAPAPAAAASGAASARQGKPLAATSRLLRPNASSAADKPPSESKASAPSKPAALQEVRADMQAGVRSVGKTLGVQSKGDKRAASEQASMLQALQTRQRLGVLSKAEEVRLAELVALREGARRRGTKEGKDCCIC</sequence>
<dbReference type="STRING" id="58919.A0A316ZCG3"/>
<evidence type="ECO:0000256" key="1">
    <source>
        <dbReference type="ARBA" id="ARBA00022723"/>
    </source>
</evidence>
<dbReference type="PANTHER" id="PTHR14677">
    <property type="entry name" value="ARSENITE INDUCUBLE RNA ASSOCIATED PROTEIN AIP-1-RELATED"/>
    <property type="match status" value="1"/>
</dbReference>
<evidence type="ECO:0000259" key="6">
    <source>
        <dbReference type="PROSITE" id="PS51039"/>
    </source>
</evidence>
<name>A0A316ZCG3_9BASI</name>
<dbReference type="InterPro" id="IPR035896">
    <property type="entry name" value="AN1-like_Znf"/>
</dbReference>
<keyword evidence="2 4" id="KW-0863">Zinc-finger</keyword>
<dbReference type="GO" id="GO:0008270">
    <property type="term" value="F:zinc ion binding"/>
    <property type="evidence" value="ECO:0007669"/>
    <property type="project" value="UniProtKB-KW"/>
</dbReference>
<dbReference type="Gene3D" id="4.10.1110.10">
    <property type="entry name" value="AN1-like Zinc finger"/>
    <property type="match status" value="2"/>
</dbReference>
<dbReference type="InterPro" id="IPR000058">
    <property type="entry name" value="Znf_AN1"/>
</dbReference>
<proteinExistence type="predicted"/>
<dbReference type="PROSITE" id="PS51039">
    <property type="entry name" value="ZF_AN1"/>
    <property type="match status" value="2"/>
</dbReference>
<dbReference type="SMART" id="SM00154">
    <property type="entry name" value="ZnF_AN1"/>
    <property type="match status" value="2"/>
</dbReference>
<evidence type="ECO:0000313" key="8">
    <source>
        <dbReference type="Proteomes" id="UP000245946"/>
    </source>
</evidence>
<dbReference type="RefSeq" id="XP_025599510.1">
    <property type="nucleotide sequence ID" value="XM_025742056.1"/>
</dbReference>
<dbReference type="GeneID" id="37269600"/>